<evidence type="ECO:0000256" key="1">
    <source>
        <dbReference type="SAM" id="Phobius"/>
    </source>
</evidence>
<gene>
    <name evidence="2" type="ORF">MCOS_LOCUS3437</name>
</gene>
<evidence type="ECO:0000313" key="4">
    <source>
        <dbReference type="WBParaSite" id="MCOS_0000343601-mRNA-1"/>
    </source>
</evidence>
<organism evidence="4">
    <name type="scientific">Mesocestoides corti</name>
    <name type="common">Flatworm</name>
    <dbReference type="NCBI Taxonomy" id="53468"/>
    <lineage>
        <taxon>Eukaryota</taxon>
        <taxon>Metazoa</taxon>
        <taxon>Spiralia</taxon>
        <taxon>Lophotrochozoa</taxon>
        <taxon>Platyhelminthes</taxon>
        <taxon>Cestoda</taxon>
        <taxon>Eucestoda</taxon>
        <taxon>Cyclophyllidea</taxon>
        <taxon>Mesocestoididae</taxon>
        <taxon>Mesocestoides</taxon>
    </lineage>
</organism>
<keyword evidence="1" id="KW-0472">Membrane</keyword>
<dbReference type="EMBL" id="UXSR01000779">
    <property type="protein sequence ID" value="VDD77434.1"/>
    <property type="molecule type" value="Genomic_DNA"/>
</dbReference>
<keyword evidence="3" id="KW-1185">Reference proteome</keyword>
<proteinExistence type="predicted"/>
<keyword evidence="1" id="KW-1133">Transmembrane helix</keyword>
<name>A0A0R3U944_MESCO</name>
<keyword evidence="1" id="KW-0812">Transmembrane</keyword>
<protein>
    <submittedName>
        <fullName evidence="2 4">Uncharacterized protein</fullName>
    </submittedName>
</protein>
<accession>A0A0R3U944</accession>
<sequence length="206" mass="22422">MTQDDRGSDNWRTDRLHHKVLKYNWAAHLGFLKGPIRFSNCRIIPHPVTPKVAGAWTSNREWAVVVADLQSGSRILTGLKGADQPAHANHPLPLLLTYARSVESVSAPLSPLGNTNVRFQLISTRWCMLASRGLQTQSKTPVFRALNFGFGVSTTCRCTFNACAPVKCQRALWSSGPGLIELGPTAWSAGLLVVVVGVCVHGGVRK</sequence>
<dbReference type="Proteomes" id="UP000267029">
    <property type="component" value="Unassembled WGS sequence"/>
</dbReference>
<dbReference type="WBParaSite" id="MCOS_0000343601-mRNA-1">
    <property type="protein sequence ID" value="MCOS_0000343601-mRNA-1"/>
    <property type="gene ID" value="MCOS_0000343601"/>
</dbReference>
<evidence type="ECO:0000313" key="2">
    <source>
        <dbReference type="EMBL" id="VDD77434.1"/>
    </source>
</evidence>
<dbReference type="AlphaFoldDB" id="A0A0R3U944"/>
<reference evidence="2 3" key="2">
    <citation type="submission" date="2018-10" db="EMBL/GenBank/DDBJ databases">
        <authorList>
            <consortium name="Pathogen Informatics"/>
        </authorList>
    </citation>
    <scope>NUCLEOTIDE SEQUENCE [LARGE SCALE GENOMIC DNA]</scope>
</reference>
<reference evidence="4" key="1">
    <citation type="submission" date="2017-02" db="UniProtKB">
        <authorList>
            <consortium name="WormBaseParasite"/>
        </authorList>
    </citation>
    <scope>IDENTIFICATION</scope>
</reference>
<evidence type="ECO:0000313" key="3">
    <source>
        <dbReference type="Proteomes" id="UP000267029"/>
    </source>
</evidence>
<feature type="transmembrane region" description="Helical" evidence="1">
    <location>
        <begin position="186"/>
        <end position="204"/>
    </location>
</feature>